<proteinExistence type="predicted"/>
<protein>
    <submittedName>
        <fullName evidence="1">Uncharacterized protein</fullName>
    </submittedName>
</protein>
<evidence type="ECO:0000313" key="1">
    <source>
        <dbReference type="EMBL" id="JAI04995.1"/>
    </source>
</evidence>
<dbReference type="EMBL" id="GBXM01003583">
    <property type="protein sequence ID" value="JAI04995.1"/>
    <property type="molecule type" value="Transcribed_RNA"/>
</dbReference>
<sequence length="73" mass="8528">MRLTIRRETGSDVERMTIQRRTGRERVMSSSRAKTFSILEMGFSGGEMGKIIHLKKEKYCFFYSAPYKINIDS</sequence>
<accession>A0A0E9XQT5</accession>
<organism evidence="1">
    <name type="scientific">Anguilla anguilla</name>
    <name type="common">European freshwater eel</name>
    <name type="synonym">Muraena anguilla</name>
    <dbReference type="NCBI Taxonomy" id="7936"/>
    <lineage>
        <taxon>Eukaryota</taxon>
        <taxon>Metazoa</taxon>
        <taxon>Chordata</taxon>
        <taxon>Craniata</taxon>
        <taxon>Vertebrata</taxon>
        <taxon>Euteleostomi</taxon>
        <taxon>Actinopterygii</taxon>
        <taxon>Neopterygii</taxon>
        <taxon>Teleostei</taxon>
        <taxon>Anguilliformes</taxon>
        <taxon>Anguillidae</taxon>
        <taxon>Anguilla</taxon>
    </lineage>
</organism>
<reference evidence="1" key="2">
    <citation type="journal article" date="2015" name="Fish Shellfish Immunol.">
        <title>Early steps in the European eel (Anguilla anguilla)-Vibrio vulnificus interaction in the gills: Role of the RtxA13 toxin.</title>
        <authorList>
            <person name="Callol A."/>
            <person name="Pajuelo D."/>
            <person name="Ebbesson L."/>
            <person name="Teles M."/>
            <person name="MacKenzie S."/>
            <person name="Amaro C."/>
        </authorList>
    </citation>
    <scope>NUCLEOTIDE SEQUENCE</scope>
</reference>
<dbReference type="AlphaFoldDB" id="A0A0E9XQT5"/>
<reference evidence="1" key="1">
    <citation type="submission" date="2014-11" db="EMBL/GenBank/DDBJ databases">
        <authorList>
            <person name="Amaro Gonzalez C."/>
        </authorList>
    </citation>
    <scope>NUCLEOTIDE SEQUENCE</scope>
</reference>
<name>A0A0E9XQT5_ANGAN</name>